<dbReference type="RefSeq" id="WP_008687281.1">
    <property type="nucleotide sequence ID" value="NZ_ANOH01000416.1"/>
</dbReference>
<dbReference type="OrthoDB" id="556081at2"/>
<comment type="caution">
    <text evidence="1">The sequence shown here is derived from an EMBL/GenBank/DDBJ whole genome shotgun (WGS) entry which is preliminary data.</text>
</comment>
<keyword evidence="2" id="KW-1185">Reference proteome</keyword>
<evidence type="ECO:0000313" key="2">
    <source>
        <dbReference type="Proteomes" id="UP000011885"/>
    </source>
</evidence>
<dbReference type="InterPro" id="IPR024492">
    <property type="entry name" value="DUF2764"/>
</dbReference>
<dbReference type="Proteomes" id="UP000011885">
    <property type="component" value="Unassembled WGS sequence"/>
</dbReference>
<organism evidence="1 2">
    <name type="scientific">Rhodopirellula sallentina SM41</name>
    <dbReference type="NCBI Taxonomy" id="1263870"/>
    <lineage>
        <taxon>Bacteria</taxon>
        <taxon>Pseudomonadati</taxon>
        <taxon>Planctomycetota</taxon>
        <taxon>Planctomycetia</taxon>
        <taxon>Pirellulales</taxon>
        <taxon>Pirellulaceae</taxon>
        <taxon>Rhodopirellula</taxon>
    </lineage>
</organism>
<dbReference type="AlphaFoldDB" id="M5U3Z8"/>
<protein>
    <submittedName>
        <fullName evidence="1">V-type ATP synthase subunit A-like protein</fullName>
    </submittedName>
</protein>
<dbReference type="EMBL" id="ANOH01000416">
    <property type="protein sequence ID" value="EMI52591.1"/>
    <property type="molecule type" value="Genomic_DNA"/>
</dbReference>
<proteinExistence type="predicted"/>
<dbReference type="Pfam" id="PF10962">
    <property type="entry name" value="DUF2764"/>
    <property type="match status" value="1"/>
</dbReference>
<accession>M5U3Z8</accession>
<dbReference type="PATRIC" id="fig|1263870.3.peg.6333"/>
<name>M5U3Z8_9BACT</name>
<reference evidence="1 2" key="1">
    <citation type="journal article" date="2013" name="Mar. Genomics">
        <title>Expression of sulfatases in Rhodopirellula baltica and the diversity of sulfatases in the genus Rhodopirellula.</title>
        <authorList>
            <person name="Wegner C.E."/>
            <person name="Richter-Heitmann T."/>
            <person name="Klindworth A."/>
            <person name="Klockow C."/>
            <person name="Richter M."/>
            <person name="Achstetter T."/>
            <person name="Glockner F.O."/>
            <person name="Harder J."/>
        </authorList>
    </citation>
    <scope>NUCLEOTIDE SEQUENCE [LARGE SCALE GENOMIC DNA]</scope>
    <source>
        <strain evidence="1 2">SM41</strain>
    </source>
</reference>
<sequence>MYYDLVCSLPHLPYFEEADRLPITPLRLNQRMKRLGNDHADQLRAARPLVQWSAERFKDQTDLSLDANYRRFQQTAPSPLLHEYVTFRLTQRLLLAALRMRPLGKKPSADYRRWGLGSQVASIHQHWDAPYFQLEYRFTWLPDASERLAAGDAVGLERILMGTCWRWLTRVSESSMFSFESVMAFLFKWDMLRAWLAFDSPKAKIQFSALIDKVTHVANS</sequence>
<evidence type="ECO:0000313" key="1">
    <source>
        <dbReference type="EMBL" id="EMI52591.1"/>
    </source>
</evidence>
<gene>
    <name evidence="1" type="ORF">RSSM_05977</name>
</gene>